<accession>A0A382UWG5</accession>
<keyword evidence="1" id="KW-0238">DNA-binding</keyword>
<organism evidence="3">
    <name type="scientific">marine metagenome</name>
    <dbReference type="NCBI Taxonomy" id="408172"/>
    <lineage>
        <taxon>unclassified sequences</taxon>
        <taxon>metagenomes</taxon>
        <taxon>ecological metagenomes</taxon>
    </lineage>
</organism>
<proteinExistence type="predicted"/>
<gene>
    <name evidence="3" type="ORF">METZ01_LOCUS390885</name>
</gene>
<protein>
    <recommendedName>
        <fullName evidence="2">Endonuclease NucS C-terminal domain-containing protein</fullName>
    </recommendedName>
</protein>
<dbReference type="EMBL" id="UINC01146982">
    <property type="protein sequence ID" value="SVD38031.1"/>
    <property type="molecule type" value="Genomic_DNA"/>
</dbReference>
<feature type="domain" description="Endonuclease NucS C-terminal" evidence="2">
    <location>
        <begin position="200"/>
        <end position="262"/>
    </location>
</feature>
<reference evidence="3" key="1">
    <citation type="submission" date="2018-05" db="EMBL/GenBank/DDBJ databases">
        <authorList>
            <person name="Lanie J.A."/>
            <person name="Ng W.-L."/>
            <person name="Kazmierczak K.M."/>
            <person name="Andrzejewski T.M."/>
            <person name="Davidsen T.M."/>
            <person name="Wayne K.J."/>
            <person name="Tettelin H."/>
            <person name="Glass J.I."/>
            <person name="Rusch D."/>
            <person name="Podicherti R."/>
            <person name="Tsui H.-C.T."/>
            <person name="Winkler M.E."/>
        </authorList>
    </citation>
    <scope>NUCLEOTIDE SEQUENCE</scope>
</reference>
<dbReference type="Pfam" id="PF01939">
    <property type="entry name" value="NucS_C"/>
    <property type="match status" value="1"/>
</dbReference>
<evidence type="ECO:0000256" key="1">
    <source>
        <dbReference type="ARBA" id="ARBA00023125"/>
    </source>
</evidence>
<dbReference type="InterPro" id="IPR011856">
    <property type="entry name" value="tRNA_endonuc-like_dom_sf"/>
</dbReference>
<sequence length="267" mass="29660">MRSYRRIRLGTQGSFAQECFDGGFAGLDYTIHEDLTGKFEDHWQTFNAKYRSVWLTENPGKSQVAAGLACGALWGFCEGLTEGDLLIAPDEEGRFRFGSIDGGYYYQPDGILPHRRPVKWQSEPVVDPTSFSSEPRRSIRGPLAFVEVTKYAPEIDALLAGTEPPKIIVTDEDVEDPAAFALEQHLEDFMVANWDQTPLASTYNLLEQDGEIVAQQFPTDTGPIDILAVSKDDSELLVIELKRGRAADVVVGQVLRYMGYVTSELAT</sequence>
<dbReference type="GO" id="GO:0004519">
    <property type="term" value="F:endonuclease activity"/>
    <property type="evidence" value="ECO:0007669"/>
    <property type="project" value="InterPro"/>
</dbReference>
<evidence type="ECO:0000259" key="2">
    <source>
        <dbReference type="Pfam" id="PF01939"/>
    </source>
</evidence>
<dbReference type="Gene3D" id="3.40.1350.10">
    <property type="match status" value="1"/>
</dbReference>
<evidence type="ECO:0000313" key="3">
    <source>
        <dbReference type="EMBL" id="SVD38031.1"/>
    </source>
</evidence>
<dbReference type="CDD" id="cd22341">
    <property type="entry name" value="NucS-like"/>
    <property type="match status" value="1"/>
</dbReference>
<feature type="non-terminal residue" evidence="3">
    <location>
        <position position="267"/>
    </location>
</feature>
<dbReference type="GO" id="GO:0003677">
    <property type="term" value="F:DNA binding"/>
    <property type="evidence" value="ECO:0007669"/>
    <property type="project" value="UniProtKB-KW"/>
</dbReference>
<name>A0A382UWG5_9ZZZZ</name>
<dbReference type="InterPro" id="IPR048301">
    <property type="entry name" value="NucS_C"/>
</dbReference>
<dbReference type="AlphaFoldDB" id="A0A382UWG5"/>
<dbReference type="InterPro" id="IPR002793">
    <property type="entry name" value="Endonuclease_NucS"/>
</dbReference>